<keyword evidence="2" id="KW-1185">Reference proteome</keyword>
<dbReference type="Proteomes" id="UP000250831">
    <property type="component" value="Unassembled WGS sequence"/>
</dbReference>
<evidence type="ECO:0000313" key="1">
    <source>
        <dbReference type="EMBL" id="PUV25488.1"/>
    </source>
</evidence>
<comment type="caution">
    <text evidence="1">The sequence shown here is derived from an EMBL/GenBank/DDBJ whole genome shotgun (WGS) entry which is preliminary data.</text>
</comment>
<reference evidence="1 2" key="1">
    <citation type="submission" date="2018-04" db="EMBL/GenBank/DDBJ databases">
        <title>Sphingobacterium sp. M46 Genome.</title>
        <authorList>
            <person name="Cheng J."/>
            <person name="Li Y."/>
        </authorList>
    </citation>
    <scope>NUCLEOTIDE SEQUENCE [LARGE SCALE GENOMIC DNA]</scope>
    <source>
        <strain evidence="1 2">M46</strain>
    </source>
</reference>
<protein>
    <submittedName>
        <fullName evidence="1">Uncharacterized protein</fullName>
    </submittedName>
</protein>
<accession>A0A363NXP8</accession>
<dbReference type="EMBL" id="QCXX01000001">
    <property type="protein sequence ID" value="PUV25488.1"/>
    <property type="molecule type" value="Genomic_DNA"/>
</dbReference>
<dbReference type="AlphaFoldDB" id="A0A363NXP8"/>
<gene>
    <name evidence="1" type="ORF">DCO56_00385</name>
</gene>
<proteinExistence type="predicted"/>
<evidence type="ECO:0000313" key="2">
    <source>
        <dbReference type="Proteomes" id="UP000250831"/>
    </source>
</evidence>
<dbReference type="OrthoDB" id="709733at2"/>
<organism evidence="1 2">
    <name type="scientific">Sphingobacterium athyrii</name>
    <dbReference type="NCBI Taxonomy" id="2152717"/>
    <lineage>
        <taxon>Bacteria</taxon>
        <taxon>Pseudomonadati</taxon>
        <taxon>Bacteroidota</taxon>
        <taxon>Sphingobacteriia</taxon>
        <taxon>Sphingobacteriales</taxon>
        <taxon>Sphingobacteriaceae</taxon>
        <taxon>Sphingobacterium</taxon>
    </lineage>
</organism>
<sequence length="120" mass="13488">MAETAIQLTVAVDGNFDPLIDDSVQFSKLLGPEQRLLIDDHVVNQLEDKDGAPALSDFSIGNITFDRLSSKGSFRVHFKISRQFCCSDITSCQTDYMDFTFTKRGQKIDITGSYVLWTIQ</sequence>
<dbReference type="RefSeq" id="WP_108631811.1">
    <property type="nucleotide sequence ID" value="NZ_QCXX01000001.1"/>
</dbReference>
<name>A0A363NXP8_9SPHI</name>